<evidence type="ECO:0000313" key="3">
    <source>
        <dbReference type="Proteomes" id="UP000197468"/>
    </source>
</evidence>
<dbReference type="OrthoDB" id="9798249at2"/>
<dbReference type="InterPro" id="IPR001173">
    <property type="entry name" value="Glyco_trans_2-like"/>
</dbReference>
<keyword evidence="3" id="KW-1185">Reference proteome</keyword>
<dbReference type="GO" id="GO:0016758">
    <property type="term" value="F:hexosyltransferase activity"/>
    <property type="evidence" value="ECO:0007669"/>
    <property type="project" value="UniProtKB-ARBA"/>
</dbReference>
<gene>
    <name evidence="2" type="ORF">CDN99_00720</name>
</gene>
<evidence type="ECO:0000313" key="2">
    <source>
        <dbReference type="EMBL" id="OWQ93063.1"/>
    </source>
</evidence>
<dbReference type="PANTHER" id="PTHR22916">
    <property type="entry name" value="GLYCOSYLTRANSFERASE"/>
    <property type="match status" value="1"/>
</dbReference>
<sequence length="352" mass="39321">MSHIPSAAPAPSAAQVTSTAPIARIAVVIPHFQRQPGLLAKALASAFAQTIADRIHVIVVDDESPISAQSEVDAHPEFPRHQLTVHRKANGGAGSARNKALDLVPPGTTHVAYLDSDDDWRPHHLENALAVMGDRFDAYFADWWSFNYPDQTNFERIGTLDKPHTAVSTQPPGFDLGVSPLEHILSDGGGVIQTSTVVYRFDRFPQLRFREEFFNGQDFFFWMDLGAGGATFCFSTAVDCNNGEGINIYQGAGWGTERSLNRLRNELFVWTSVPRFYRLTDTQHRNNQRTIRNLQQDVVRDLLHRVRHGKSINMKLVKDILRFDPTVVFFAASVPFRVLGEKLFRRSGSAPA</sequence>
<accession>A0A246JKP0</accession>
<dbReference type="Gene3D" id="3.90.550.10">
    <property type="entry name" value="Spore Coat Polysaccharide Biosynthesis Protein SpsA, Chain A"/>
    <property type="match status" value="1"/>
</dbReference>
<dbReference type="AlphaFoldDB" id="A0A246JKP0"/>
<name>A0A246JKP0_9BURK</name>
<dbReference type="Pfam" id="PF00535">
    <property type="entry name" value="Glycos_transf_2"/>
    <property type="match status" value="1"/>
</dbReference>
<dbReference type="RefSeq" id="WP_088382211.1">
    <property type="nucleotide sequence ID" value="NZ_NIOF01000001.1"/>
</dbReference>
<feature type="domain" description="Glycosyltransferase 2-like" evidence="1">
    <location>
        <begin position="27"/>
        <end position="155"/>
    </location>
</feature>
<organism evidence="2 3">
    <name type="scientific">Roseateles aquatilis</name>
    <dbReference type="NCBI Taxonomy" id="431061"/>
    <lineage>
        <taxon>Bacteria</taxon>
        <taxon>Pseudomonadati</taxon>
        <taxon>Pseudomonadota</taxon>
        <taxon>Betaproteobacteria</taxon>
        <taxon>Burkholderiales</taxon>
        <taxon>Sphaerotilaceae</taxon>
        <taxon>Roseateles</taxon>
    </lineage>
</organism>
<dbReference type="InterPro" id="IPR029044">
    <property type="entry name" value="Nucleotide-diphossugar_trans"/>
</dbReference>
<dbReference type="CDD" id="cd00761">
    <property type="entry name" value="Glyco_tranf_GTA_type"/>
    <property type="match status" value="1"/>
</dbReference>
<dbReference type="PANTHER" id="PTHR22916:SF3">
    <property type="entry name" value="UDP-GLCNAC:BETAGAL BETA-1,3-N-ACETYLGLUCOSAMINYLTRANSFERASE-LIKE PROTEIN 1"/>
    <property type="match status" value="1"/>
</dbReference>
<dbReference type="SUPFAM" id="SSF53448">
    <property type="entry name" value="Nucleotide-diphospho-sugar transferases"/>
    <property type="match status" value="1"/>
</dbReference>
<proteinExistence type="predicted"/>
<comment type="caution">
    <text evidence="2">The sequence shown here is derived from an EMBL/GenBank/DDBJ whole genome shotgun (WGS) entry which is preliminary data.</text>
</comment>
<dbReference type="EMBL" id="NIOF01000001">
    <property type="protein sequence ID" value="OWQ93063.1"/>
    <property type="molecule type" value="Genomic_DNA"/>
</dbReference>
<reference evidence="2 3" key="1">
    <citation type="journal article" date="2008" name="Int. J. Syst. Evol. Microbiol.">
        <title>Description of Roseateles aquatilis sp. nov. and Roseateles terrae sp. nov., in the class Betaproteobacteria, and emended description of the genus Roseateles.</title>
        <authorList>
            <person name="Gomila M."/>
            <person name="Bowien B."/>
            <person name="Falsen E."/>
            <person name="Moore E.R."/>
            <person name="Lalucat J."/>
        </authorList>
    </citation>
    <scope>NUCLEOTIDE SEQUENCE [LARGE SCALE GENOMIC DNA]</scope>
    <source>
        <strain evidence="2 3">CCUG 48205</strain>
    </source>
</reference>
<protein>
    <recommendedName>
        <fullName evidence="1">Glycosyltransferase 2-like domain-containing protein</fullName>
    </recommendedName>
</protein>
<dbReference type="Proteomes" id="UP000197468">
    <property type="component" value="Unassembled WGS sequence"/>
</dbReference>
<evidence type="ECO:0000259" key="1">
    <source>
        <dbReference type="Pfam" id="PF00535"/>
    </source>
</evidence>